<dbReference type="Proteomes" id="UP001479436">
    <property type="component" value="Unassembled WGS sequence"/>
</dbReference>
<dbReference type="InterPro" id="IPR014756">
    <property type="entry name" value="Ig_E-set"/>
</dbReference>
<dbReference type="EMBL" id="JASJQH010009875">
    <property type="protein sequence ID" value="KAK9674941.1"/>
    <property type="molecule type" value="Genomic_DNA"/>
</dbReference>
<evidence type="ECO:0000259" key="1">
    <source>
        <dbReference type="Pfam" id="PF00339"/>
    </source>
</evidence>
<sequence length="334" mass="38235">MFTRSRKDSSLLSSRGLEIDVQKDVLTMYGASNESVGCVLRGTLRFHLIEPLKVKSITLRFLGTVTLGEGAEFQQQEINLIDHKWTFLESESDSYLLAPSNYRYTFELPLPGNLPESVEVPHGSVCYRLMATVERPSFRTDFKAEKTVDIQRAPLPSTDEYLQPTMISGIWEERLGYYISTPDTIYTVGDTFPVMFNLLSLDPYFCMLKTTVVLKEYITYNVKNSNPIMKHYDLSRTSVIANQKQELSWEGSLNLEIPKRTFYDCETEYIRVCHKFFVEIEVMEPTGEVQVLRVLLKVGVQSSLQNELAQSPPEYKPITSFSDMPPPPYNIIVV</sequence>
<evidence type="ECO:0000259" key="2">
    <source>
        <dbReference type="Pfam" id="PF02752"/>
    </source>
</evidence>
<gene>
    <name evidence="3" type="ORF">K7432_016776</name>
</gene>
<protein>
    <recommendedName>
        <fullName evidence="5">Arrestin-like N-terminal domain-containing protein</fullName>
    </recommendedName>
</protein>
<comment type="caution">
    <text evidence="3">The sequence shown here is derived from an EMBL/GenBank/DDBJ whole genome shotgun (WGS) entry which is preliminary data.</text>
</comment>
<evidence type="ECO:0000313" key="3">
    <source>
        <dbReference type="EMBL" id="KAK9674941.1"/>
    </source>
</evidence>
<evidence type="ECO:0000313" key="4">
    <source>
        <dbReference type="Proteomes" id="UP001479436"/>
    </source>
</evidence>
<dbReference type="InterPro" id="IPR011021">
    <property type="entry name" value="Arrestin-like_N"/>
</dbReference>
<proteinExistence type="predicted"/>
<dbReference type="InterPro" id="IPR011022">
    <property type="entry name" value="Arrestin_C-like"/>
</dbReference>
<name>A0ABR2VL69_9FUNG</name>
<dbReference type="PANTHER" id="PTHR11188:SF17">
    <property type="entry name" value="FI21816P1"/>
    <property type="match status" value="1"/>
</dbReference>
<keyword evidence="4" id="KW-1185">Reference proteome</keyword>
<reference evidence="3 4" key="1">
    <citation type="submission" date="2023-04" db="EMBL/GenBank/DDBJ databases">
        <title>Genome of Basidiobolus ranarum AG-B5.</title>
        <authorList>
            <person name="Stajich J.E."/>
            <person name="Carter-House D."/>
            <person name="Gryganskyi A."/>
        </authorList>
    </citation>
    <scope>NUCLEOTIDE SEQUENCE [LARGE SCALE GENOMIC DNA]</scope>
    <source>
        <strain evidence="3 4">AG-B5</strain>
    </source>
</reference>
<organism evidence="3 4">
    <name type="scientific">Basidiobolus ranarum</name>
    <dbReference type="NCBI Taxonomy" id="34480"/>
    <lineage>
        <taxon>Eukaryota</taxon>
        <taxon>Fungi</taxon>
        <taxon>Fungi incertae sedis</taxon>
        <taxon>Zoopagomycota</taxon>
        <taxon>Entomophthoromycotina</taxon>
        <taxon>Basidiobolomycetes</taxon>
        <taxon>Basidiobolales</taxon>
        <taxon>Basidiobolaceae</taxon>
        <taxon>Basidiobolus</taxon>
    </lineage>
</organism>
<dbReference type="Pfam" id="PF02752">
    <property type="entry name" value="Arrestin_C"/>
    <property type="match status" value="1"/>
</dbReference>
<feature type="domain" description="Arrestin-like N-terminal" evidence="1">
    <location>
        <begin position="68"/>
        <end position="144"/>
    </location>
</feature>
<feature type="domain" description="Arrestin C-terminal-like" evidence="2">
    <location>
        <begin position="171"/>
        <end position="283"/>
    </location>
</feature>
<dbReference type="Pfam" id="PF00339">
    <property type="entry name" value="Arrestin_N"/>
    <property type="match status" value="1"/>
</dbReference>
<dbReference type="Gene3D" id="2.60.40.640">
    <property type="match status" value="1"/>
</dbReference>
<dbReference type="PANTHER" id="PTHR11188">
    <property type="entry name" value="ARRESTIN DOMAIN CONTAINING PROTEIN"/>
    <property type="match status" value="1"/>
</dbReference>
<dbReference type="InterPro" id="IPR050357">
    <property type="entry name" value="Arrestin_domain-protein"/>
</dbReference>
<evidence type="ECO:0008006" key="5">
    <source>
        <dbReference type="Google" id="ProtNLM"/>
    </source>
</evidence>
<dbReference type="InterPro" id="IPR014752">
    <property type="entry name" value="Arrestin-like_C"/>
</dbReference>
<accession>A0ABR2VL69</accession>
<dbReference type="SUPFAM" id="SSF81296">
    <property type="entry name" value="E set domains"/>
    <property type="match status" value="1"/>
</dbReference>